<dbReference type="EMBL" id="JRNT01000008">
    <property type="protein sequence ID" value="KGF47539.1"/>
    <property type="molecule type" value="Genomic_DNA"/>
</dbReference>
<proteinExistence type="predicted"/>
<reference evidence="1 2" key="1">
    <citation type="submission" date="2014-07" db="EMBL/GenBank/DDBJ databases">
        <authorList>
            <person name="McCorrison J."/>
            <person name="Sanka R."/>
            <person name="Torralba M."/>
            <person name="Gillis M."/>
            <person name="Haft D.H."/>
            <person name="Methe B."/>
            <person name="Sutton G."/>
            <person name="Nelson K.E."/>
        </authorList>
    </citation>
    <scope>NUCLEOTIDE SEQUENCE [LARGE SCALE GENOMIC DNA]</scope>
    <source>
        <strain evidence="1 2">DNF00314</strain>
    </source>
</reference>
<accession>A0A096CQC4</accession>
<organism evidence="1 2">
    <name type="scientific">Veillonella montpellierensis DNF00314</name>
    <dbReference type="NCBI Taxonomy" id="1401067"/>
    <lineage>
        <taxon>Bacteria</taxon>
        <taxon>Bacillati</taxon>
        <taxon>Bacillota</taxon>
        <taxon>Negativicutes</taxon>
        <taxon>Veillonellales</taxon>
        <taxon>Veillonellaceae</taxon>
        <taxon>Veillonella</taxon>
    </lineage>
</organism>
<evidence type="ECO:0000313" key="1">
    <source>
        <dbReference type="EMBL" id="KGF47539.1"/>
    </source>
</evidence>
<dbReference type="Proteomes" id="UP000029628">
    <property type="component" value="Unassembled WGS sequence"/>
</dbReference>
<dbReference type="AlphaFoldDB" id="A0A096CQC4"/>
<gene>
    <name evidence="1" type="ORF">HMPREF0872_03815</name>
</gene>
<name>A0A096CQC4_9FIRM</name>
<sequence length="171" mass="19341">MILVKDVIQSILYDKGEMYARKHSNEELINTINLVLNYLNLALINADSDYIVKEKDIKLKNGKALVPEDFVKLKGVESQDYNGKTKVLGHTLYLDSDETISYFYQIPKVLTIEDEIDLPYLFFALLVRYAGGILDGAIQSDTLANALSGEVQRMTQSNTVGPIIRPMQFYV</sequence>
<comment type="caution">
    <text evidence="1">The sequence shown here is derived from an EMBL/GenBank/DDBJ whole genome shotgun (WGS) entry which is preliminary data.</text>
</comment>
<evidence type="ECO:0000313" key="2">
    <source>
        <dbReference type="Proteomes" id="UP000029628"/>
    </source>
</evidence>
<protein>
    <submittedName>
        <fullName evidence="1">Uncharacterized protein</fullName>
    </submittedName>
</protein>
<keyword evidence="2" id="KW-1185">Reference proteome</keyword>
<dbReference type="RefSeq" id="WP_038152021.1">
    <property type="nucleotide sequence ID" value="NZ_JRNT01000008.1"/>
</dbReference>